<keyword evidence="3" id="KW-1185">Reference proteome</keyword>
<protein>
    <submittedName>
        <fullName evidence="2">Uncharacterized protein</fullName>
    </submittedName>
</protein>
<sequence length="244" mass="26425">MLGRGPHVVRLRLAGNIAVTFQICYVLTPGTCGKATLRPYVMGFYAAAVGQSGYADPSARTCQRLGSGQLWDFQGPAVQEVFAELGSCGNESKPFAHYKTGYLSSVHTQRVLETSHSSAAANSPRPASAKFCRKEWWWLRSVKVSIMFGTVGGENPVVQTLVPSRHARNLKPQITRTDEWIAQSTPHARAILPKRAELQRQEAGIGDAQPAGQTPPPTTGRMGALNSLEASKRMDEVSPPRSAP</sequence>
<dbReference type="EMBL" id="MU853845">
    <property type="protein sequence ID" value="KAK3937795.1"/>
    <property type="molecule type" value="Genomic_DNA"/>
</dbReference>
<gene>
    <name evidence="2" type="ORF">QBC46DRAFT_451693</name>
</gene>
<accession>A0AAN6N260</accession>
<evidence type="ECO:0000313" key="3">
    <source>
        <dbReference type="Proteomes" id="UP001303473"/>
    </source>
</evidence>
<feature type="region of interest" description="Disordered" evidence="1">
    <location>
        <begin position="198"/>
        <end position="244"/>
    </location>
</feature>
<dbReference type="AlphaFoldDB" id="A0AAN6N260"/>
<comment type="caution">
    <text evidence="2">The sequence shown here is derived from an EMBL/GenBank/DDBJ whole genome shotgun (WGS) entry which is preliminary data.</text>
</comment>
<dbReference type="Proteomes" id="UP001303473">
    <property type="component" value="Unassembled WGS sequence"/>
</dbReference>
<name>A0AAN6N260_9PEZI</name>
<reference evidence="3" key="1">
    <citation type="journal article" date="2023" name="Mol. Phylogenet. Evol.">
        <title>Genome-scale phylogeny and comparative genomics of the fungal order Sordariales.</title>
        <authorList>
            <person name="Hensen N."/>
            <person name="Bonometti L."/>
            <person name="Westerberg I."/>
            <person name="Brannstrom I.O."/>
            <person name="Guillou S."/>
            <person name="Cros-Aarteil S."/>
            <person name="Calhoun S."/>
            <person name="Haridas S."/>
            <person name="Kuo A."/>
            <person name="Mondo S."/>
            <person name="Pangilinan J."/>
            <person name="Riley R."/>
            <person name="LaButti K."/>
            <person name="Andreopoulos B."/>
            <person name="Lipzen A."/>
            <person name="Chen C."/>
            <person name="Yan M."/>
            <person name="Daum C."/>
            <person name="Ng V."/>
            <person name="Clum A."/>
            <person name="Steindorff A."/>
            <person name="Ohm R.A."/>
            <person name="Martin F."/>
            <person name="Silar P."/>
            <person name="Natvig D.O."/>
            <person name="Lalanne C."/>
            <person name="Gautier V."/>
            <person name="Ament-Velasquez S.L."/>
            <person name="Kruys A."/>
            <person name="Hutchinson M.I."/>
            <person name="Powell A.J."/>
            <person name="Barry K."/>
            <person name="Miller A.N."/>
            <person name="Grigoriev I.V."/>
            <person name="Debuchy R."/>
            <person name="Gladieux P."/>
            <person name="Hiltunen Thoren M."/>
            <person name="Johannesson H."/>
        </authorList>
    </citation>
    <scope>NUCLEOTIDE SEQUENCE [LARGE SCALE GENOMIC DNA]</scope>
    <source>
        <strain evidence="3">CBS 340.73</strain>
    </source>
</reference>
<proteinExistence type="predicted"/>
<organism evidence="2 3">
    <name type="scientific">Diplogelasinospora grovesii</name>
    <dbReference type="NCBI Taxonomy" id="303347"/>
    <lineage>
        <taxon>Eukaryota</taxon>
        <taxon>Fungi</taxon>
        <taxon>Dikarya</taxon>
        <taxon>Ascomycota</taxon>
        <taxon>Pezizomycotina</taxon>
        <taxon>Sordariomycetes</taxon>
        <taxon>Sordariomycetidae</taxon>
        <taxon>Sordariales</taxon>
        <taxon>Diplogelasinosporaceae</taxon>
        <taxon>Diplogelasinospora</taxon>
    </lineage>
</organism>
<evidence type="ECO:0000313" key="2">
    <source>
        <dbReference type="EMBL" id="KAK3937795.1"/>
    </source>
</evidence>
<evidence type="ECO:0000256" key="1">
    <source>
        <dbReference type="SAM" id="MobiDB-lite"/>
    </source>
</evidence>